<feature type="chain" id="PRO_5046839088" evidence="1">
    <location>
        <begin position="21"/>
        <end position="229"/>
    </location>
</feature>
<dbReference type="Proteomes" id="UP001158067">
    <property type="component" value="Unassembled WGS sequence"/>
</dbReference>
<keyword evidence="4" id="KW-1185">Reference proteome</keyword>
<proteinExistence type="predicted"/>
<dbReference type="InterPro" id="IPR013424">
    <property type="entry name" value="Ice-binding_C"/>
</dbReference>
<dbReference type="NCBIfam" id="TIGR02595">
    <property type="entry name" value="PEP_CTERM"/>
    <property type="match status" value="1"/>
</dbReference>
<dbReference type="Pfam" id="PF07589">
    <property type="entry name" value="PEP-CTERM"/>
    <property type="match status" value="1"/>
</dbReference>
<dbReference type="EMBL" id="FXUG01000027">
    <property type="protein sequence ID" value="SMP78622.1"/>
    <property type="molecule type" value="Genomic_DNA"/>
</dbReference>
<sequence length="229" mass="23035">MKNIFCVICVSLMVSGAARAAVVASFDFAGASLVATSQQFGTAGDATLGSAFSTATGATLVGLGDGSINTDGLLYNVGVGTTLPSDASNQVVFSFTVGGLAAGETLQIDSLSIDFAQAQNTERFNAYLDPANGANPTASFRNGGNTNPPANGTYTEVINPLGAAGLGQTAFSNGETFSVAFGSRDNGGGNTAFDNLTLNGTVTAVPEPSSIALLGFGFAGLMMRRRRCG</sequence>
<comment type="caution">
    <text evidence="3">The sequence shown here is derived from an EMBL/GenBank/DDBJ whole genome shotgun (WGS) entry which is preliminary data.</text>
</comment>
<evidence type="ECO:0000313" key="3">
    <source>
        <dbReference type="EMBL" id="SMP78622.1"/>
    </source>
</evidence>
<accession>A0ABY1QRT0</accession>
<evidence type="ECO:0000313" key="4">
    <source>
        <dbReference type="Proteomes" id="UP001158067"/>
    </source>
</evidence>
<evidence type="ECO:0000256" key="1">
    <source>
        <dbReference type="SAM" id="SignalP"/>
    </source>
</evidence>
<organism evidence="3 4">
    <name type="scientific">Neorhodopirellula lusitana</name>
    <dbReference type="NCBI Taxonomy" id="445327"/>
    <lineage>
        <taxon>Bacteria</taxon>
        <taxon>Pseudomonadati</taxon>
        <taxon>Planctomycetota</taxon>
        <taxon>Planctomycetia</taxon>
        <taxon>Pirellulales</taxon>
        <taxon>Pirellulaceae</taxon>
        <taxon>Neorhodopirellula</taxon>
    </lineage>
</organism>
<reference evidence="3 4" key="1">
    <citation type="submission" date="2017-05" db="EMBL/GenBank/DDBJ databases">
        <authorList>
            <person name="Varghese N."/>
            <person name="Submissions S."/>
        </authorList>
    </citation>
    <scope>NUCLEOTIDE SEQUENCE [LARGE SCALE GENOMIC DNA]</scope>
    <source>
        <strain evidence="3 4">DSM 25457</strain>
    </source>
</reference>
<feature type="domain" description="Ice-binding protein C-terminal" evidence="2">
    <location>
        <begin position="204"/>
        <end position="226"/>
    </location>
</feature>
<keyword evidence="1" id="KW-0732">Signal</keyword>
<feature type="signal peptide" evidence="1">
    <location>
        <begin position="1"/>
        <end position="20"/>
    </location>
</feature>
<gene>
    <name evidence="3" type="ORF">SAMN06265222_1274</name>
</gene>
<name>A0ABY1QRT0_9BACT</name>
<evidence type="ECO:0000259" key="2">
    <source>
        <dbReference type="Pfam" id="PF07589"/>
    </source>
</evidence>
<dbReference type="RefSeq" id="WP_283435532.1">
    <property type="nucleotide sequence ID" value="NZ_FXUG01000027.1"/>
</dbReference>
<protein>
    <submittedName>
        <fullName evidence="3">PEP-CTERM protein-sorting domain-containing protein</fullName>
    </submittedName>
</protein>